<comment type="caution">
    <text evidence="2">The sequence shown here is derived from an EMBL/GenBank/DDBJ whole genome shotgun (WGS) entry which is preliminary data.</text>
</comment>
<evidence type="ECO:0000313" key="2">
    <source>
        <dbReference type="EMBL" id="MBU6079973.1"/>
    </source>
</evidence>
<feature type="transmembrane region" description="Helical" evidence="1">
    <location>
        <begin position="7"/>
        <end position="25"/>
    </location>
</feature>
<name>A0ABS6GNC9_9BACI</name>
<reference evidence="2 3" key="1">
    <citation type="journal article" date="2011" name="Int. J. Syst. Evol. Microbiol.">
        <title>Allobacillus halotolerans gen. nov., sp. nov. isolated from shrimp paste.</title>
        <authorList>
            <person name="Sheu S.Y."/>
            <person name="Arun A.B."/>
            <person name="Jiang S.R."/>
            <person name="Young C.C."/>
            <person name="Chen W.M."/>
        </authorList>
    </citation>
    <scope>NUCLEOTIDE SEQUENCE [LARGE SCALE GENOMIC DNA]</scope>
    <source>
        <strain evidence="2 3">LMG 24826</strain>
    </source>
</reference>
<organism evidence="2 3">
    <name type="scientific">Allobacillus halotolerans</name>
    <dbReference type="NCBI Taxonomy" id="570278"/>
    <lineage>
        <taxon>Bacteria</taxon>
        <taxon>Bacillati</taxon>
        <taxon>Bacillota</taxon>
        <taxon>Bacilli</taxon>
        <taxon>Bacillales</taxon>
        <taxon>Bacillaceae</taxon>
        <taxon>Allobacillus</taxon>
    </lineage>
</organism>
<dbReference type="RefSeq" id="WP_216686759.1">
    <property type="nucleotide sequence ID" value="NZ_CAUPKR010000002.1"/>
</dbReference>
<evidence type="ECO:0000256" key="1">
    <source>
        <dbReference type="SAM" id="Phobius"/>
    </source>
</evidence>
<sequence>MNKLLKIMGVVLVAIMIFIVGYLTGSINTNEVTKEIRIGYQNSNHLNRVDYYNIFTDVENPSIIERFLMIYINKEKTENVNVDEDNPDIYIEVNNPKASVGLIDSKLWFTDEGAIIGRRIGPDWGYMNFYNIDKGDAAYIKETIEYEQG</sequence>
<keyword evidence="1" id="KW-1133">Transmembrane helix</keyword>
<keyword evidence="1" id="KW-0812">Transmembrane</keyword>
<dbReference type="EMBL" id="JAHLZF010000003">
    <property type="protein sequence ID" value="MBU6079973.1"/>
    <property type="molecule type" value="Genomic_DNA"/>
</dbReference>
<accession>A0ABS6GNC9</accession>
<gene>
    <name evidence="2" type="ORF">KQ486_02980</name>
</gene>
<keyword evidence="1" id="KW-0472">Membrane</keyword>
<protein>
    <submittedName>
        <fullName evidence="2">Uncharacterized protein</fullName>
    </submittedName>
</protein>
<proteinExistence type="predicted"/>
<keyword evidence="3" id="KW-1185">Reference proteome</keyword>
<evidence type="ECO:0000313" key="3">
    <source>
        <dbReference type="Proteomes" id="UP000812672"/>
    </source>
</evidence>
<dbReference type="Proteomes" id="UP000812672">
    <property type="component" value="Unassembled WGS sequence"/>
</dbReference>